<dbReference type="EMBL" id="CAJVPS010000953">
    <property type="protein sequence ID" value="CAG8516849.1"/>
    <property type="molecule type" value="Genomic_DNA"/>
</dbReference>
<comment type="subcellular location">
    <subcellularLocation>
        <location evidence="1">Membrane</location>
        <topology evidence="1">Multi-pass membrane protein</topology>
    </subcellularLocation>
</comment>
<feature type="non-terminal residue" evidence="11">
    <location>
        <position position="1"/>
    </location>
</feature>
<dbReference type="AlphaFoldDB" id="A0A9N9F7X6"/>
<gene>
    <name evidence="11" type="ORF">ALEPTO_LOCUS4262</name>
</gene>
<dbReference type="GO" id="GO:0005789">
    <property type="term" value="C:endoplasmic reticulum membrane"/>
    <property type="evidence" value="ECO:0007669"/>
    <property type="project" value="TreeGrafter"/>
</dbReference>
<dbReference type="GO" id="GO:0009922">
    <property type="term" value="F:fatty acid elongase activity"/>
    <property type="evidence" value="ECO:0007669"/>
    <property type="project" value="InterPro"/>
</dbReference>
<dbReference type="GO" id="GO:0019367">
    <property type="term" value="P:fatty acid elongation, saturated fatty acid"/>
    <property type="evidence" value="ECO:0007669"/>
    <property type="project" value="TreeGrafter"/>
</dbReference>
<evidence type="ECO:0000256" key="2">
    <source>
        <dbReference type="ARBA" id="ARBA00022516"/>
    </source>
</evidence>
<feature type="transmembrane region" description="Helical" evidence="10">
    <location>
        <begin position="209"/>
        <end position="230"/>
    </location>
</feature>
<feature type="transmembrane region" description="Helical" evidence="10">
    <location>
        <begin position="176"/>
        <end position="197"/>
    </location>
</feature>
<keyword evidence="4 10" id="KW-0812">Transmembrane</keyword>
<comment type="catalytic activity">
    <reaction evidence="10">
        <text>an acyl-CoA + malonyl-CoA + H(+) = a 3-oxoacyl-CoA + CO2 + CoA</text>
        <dbReference type="Rhea" id="RHEA:50252"/>
        <dbReference type="ChEBI" id="CHEBI:15378"/>
        <dbReference type="ChEBI" id="CHEBI:16526"/>
        <dbReference type="ChEBI" id="CHEBI:57287"/>
        <dbReference type="ChEBI" id="CHEBI:57384"/>
        <dbReference type="ChEBI" id="CHEBI:58342"/>
        <dbReference type="ChEBI" id="CHEBI:90726"/>
    </reaction>
    <physiologicalReaction direction="left-to-right" evidence="10">
        <dbReference type="Rhea" id="RHEA:50253"/>
    </physiologicalReaction>
</comment>
<keyword evidence="5 10" id="KW-0276">Fatty acid metabolism</keyword>
<feature type="transmembrane region" description="Helical" evidence="10">
    <location>
        <begin position="125"/>
        <end position="146"/>
    </location>
</feature>
<dbReference type="EC" id="2.3.1.-" evidence="10"/>
<evidence type="ECO:0000256" key="4">
    <source>
        <dbReference type="ARBA" id="ARBA00022692"/>
    </source>
</evidence>
<evidence type="ECO:0000256" key="9">
    <source>
        <dbReference type="ARBA" id="ARBA00023160"/>
    </source>
</evidence>
<reference evidence="11" key="1">
    <citation type="submission" date="2021-06" db="EMBL/GenBank/DDBJ databases">
        <authorList>
            <person name="Kallberg Y."/>
            <person name="Tangrot J."/>
            <person name="Rosling A."/>
        </authorList>
    </citation>
    <scope>NUCLEOTIDE SEQUENCE</scope>
    <source>
        <strain evidence="11">FL130A</strain>
    </source>
</reference>
<feature type="transmembrane region" description="Helical" evidence="10">
    <location>
        <begin position="24"/>
        <end position="41"/>
    </location>
</feature>
<comment type="similarity">
    <text evidence="10">Belongs to the ELO family.</text>
</comment>
<keyword evidence="12" id="KW-1185">Reference proteome</keyword>
<dbReference type="GO" id="GO:0030148">
    <property type="term" value="P:sphingolipid biosynthetic process"/>
    <property type="evidence" value="ECO:0007669"/>
    <property type="project" value="TreeGrafter"/>
</dbReference>
<keyword evidence="2 10" id="KW-0444">Lipid biosynthesis</keyword>
<evidence type="ECO:0000256" key="3">
    <source>
        <dbReference type="ARBA" id="ARBA00022679"/>
    </source>
</evidence>
<organism evidence="11 12">
    <name type="scientific">Ambispora leptoticha</name>
    <dbReference type="NCBI Taxonomy" id="144679"/>
    <lineage>
        <taxon>Eukaryota</taxon>
        <taxon>Fungi</taxon>
        <taxon>Fungi incertae sedis</taxon>
        <taxon>Mucoromycota</taxon>
        <taxon>Glomeromycotina</taxon>
        <taxon>Glomeromycetes</taxon>
        <taxon>Archaeosporales</taxon>
        <taxon>Ambisporaceae</taxon>
        <taxon>Ambispora</taxon>
    </lineage>
</organism>
<dbReference type="Proteomes" id="UP000789508">
    <property type="component" value="Unassembled WGS sequence"/>
</dbReference>
<dbReference type="Pfam" id="PF01151">
    <property type="entry name" value="ELO"/>
    <property type="match status" value="1"/>
</dbReference>
<dbReference type="InterPro" id="IPR002076">
    <property type="entry name" value="ELO_fam"/>
</dbReference>
<accession>A0A9N9F7X6</accession>
<keyword evidence="3 10" id="KW-0808">Transferase</keyword>
<evidence type="ECO:0000256" key="6">
    <source>
        <dbReference type="ARBA" id="ARBA00022989"/>
    </source>
</evidence>
<evidence type="ECO:0000313" key="11">
    <source>
        <dbReference type="EMBL" id="CAG8516849.1"/>
    </source>
</evidence>
<comment type="caution">
    <text evidence="11">The sequence shown here is derived from an EMBL/GenBank/DDBJ whole genome shotgun (WGS) entry which is preliminary data.</text>
</comment>
<evidence type="ECO:0000313" key="12">
    <source>
        <dbReference type="Proteomes" id="UP000789508"/>
    </source>
</evidence>
<evidence type="ECO:0000256" key="8">
    <source>
        <dbReference type="ARBA" id="ARBA00023136"/>
    </source>
</evidence>
<dbReference type="PANTHER" id="PTHR11157">
    <property type="entry name" value="FATTY ACID ACYL TRANSFERASE-RELATED"/>
    <property type="match status" value="1"/>
</dbReference>
<keyword evidence="8 10" id="KW-0472">Membrane</keyword>
<evidence type="ECO:0000256" key="7">
    <source>
        <dbReference type="ARBA" id="ARBA00023098"/>
    </source>
</evidence>
<dbReference type="GO" id="GO:0034625">
    <property type="term" value="P:fatty acid elongation, monounsaturated fatty acid"/>
    <property type="evidence" value="ECO:0007669"/>
    <property type="project" value="TreeGrafter"/>
</dbReference>
<dbReference type="OrthoDB" id="10259681at2759"/>
<feature type="transmembrane region" description="Helical" evidence="10">
    <location>
        <begin position="242"/>
        <end position="262"/>
    </location>
</feature>
<feature type="transmembrane region" description="Helical" evidence="10">
    <location>
        <begin position="70"/>
        <end position="93"/>
    </location>
</feature>
<sequence>MSIKPVPPPEGIPFPEYYPLFMDWRFPISVATIYTLSVLILNPKSSKVSRVVAQSKGIKKSETSSENSSAMTAFIFLHNLLLCVYSLITFVGMGSAHLMNFWTHSSFTDAYCDRDGSLWNNALGYWGYLFYLSKYYEIIDTIIILLKGRRSSLLQTYHHAGAIITMWSSMNYGATAVWIFVVFNSFIHTIMYAYYAATSIGLHPPGKQYLTTMQISQFLIGTTLAISYLFVDGCHASAGAKMATWINISYLFPLTYLFVDFAKKMYGGKKKLSANGNGHLNKSNGYANGHSIKK</sequence>
<dbReference type="GO" id="GO:0042761">
    <property type="term" value="P:very long-chain fatty acid biosynthetic process"/>
    <property type="evidence" value="ECO:0007669"/>
    <property type="project" value="TreeGrafter"/>
</dbReference>
<name>A0A9N9F7X6_9GLOM</name>
<keyword evidence="7 10" id="KW-0443">Lipid metabolism</keyword>
<proteinExistence type="inferred from homology"/>
<dbReference type="GO" id="GO:0034626">
    <property type="term" value="P:fatty acid elongation, polyunsaturated fatty acid"/>
    <property type="evidence" value="ECO:0007669"/>
    <property type="project" value="TreeGrafter"/>
</dbReference>
<keyword evidence="9 10" id="KW-0275">Fatty acid biosynthesis</keyword>
<protein>
    <recommendedName>
        <fullName evidence="10">Elongation of fatty acids protein</fullName>
        <ecNumber evidence="10">2.3.1.-</ecNumber>
    </recommendedName>
</protein>
<dbReference type="PANTHER" id="PTHR11157:SF169">
    <property type="entry name" value="ELONGATION OF FATTY ACIDS PROTEIN"/>
    <property type="match status" value="1"/>
</dbReference>
<evidence type="ECO:0000256" key="1">
    <source>
        <dbReference type="ARBA" id="ARBA00004141"/>
    </source>
</evidence>
<keyword evidence="6 10" id="KW-1133">Transmembrane helix</keyword>
<evidence type="ECO:0000256" key="10">
    <source>
        <dbReference type="RuleBase" id="RU361115"/>
    </source>
</evidence>
<evidence type="ECO:0000256" key="5">
    <source>
        <dbReference type="ARBA" id="ARBA00022832"/>
    </source>
</evidence>